<sequence length="194" mass="21847">MKETLHKTVKIRAENTLQRNINSHVTPTRGLQQGGPISPYLFILVVKAFSGLITKVLKEGVIHVREGHKILHLFFADDGLLFVRSNQEECLKLVEVVCDLGISTSSVRLYLQSKLDFKGKYFLKEGILEYPWGIFKLVLKIYLGSKGFVEGRFNLESRVKKTHTQGSADLVMAPRCISPTYGLCKVDADAFFSL</sequence>
<comment type="caution">
    <text evidence="2">The sequence shown here is derived from an EMBL/GenBank/DDBJ whole genome shotgun (WGS) entry which is preliminary data.</text>
</comment>
<reference evidence="2" key="1">
    <citation type="submission" date="2022-04" db="EMBL/GenBank/DDBJ databases">
        <title>Carnegiea gigantea Genome sequencing and assembly v2.</title>
        <authorList>
            <person name="Copetti D."/>
            <person name="Sanderson M.J."/>
            <person name="Burquez A."/>
            <person name="Wojciechowski M.F."/>
        </authorList>
    </citation>
    <scope>NUCLEOTIDE SEQUENCE</scope>
    <source>
        <strain evidence="2">SGP5-SGP5p</strain>
        <tissue evidence="2">Aerial part</tissue>
    </source>
</reference>
<dbReference type="Proteomes" id="UP001153076">
    <property type="component" value="Unassembled WGS sequence"/>
</dbReference>
<dbReference type="InterPro" id="IPR000477">
    <property type="entry name" value="RT_dom"/>
</dbReference>
<name>A0A9Q1KEX9_9CARY</name>
<evidence type="ECO:0000259" key="1">
    <source>
        <dbReference type="Pfam" id="PF00078"/>
    </source>
</evidence>
<dbReference type="AlphaFoldDB" id="A0A9Q1KEX9"/>
<feature type="domain" description="Reverse transcriptase" evidence="1">
    <location>
        <begin position="22"/>
        <end position="97"/>
    </location>
</feature>
<dbReference type="EMBL" id="JAKOGI010000160">
    <property type="protein sequence ID" value="KAJ8441603.1"/>
    <property type="molecule type" value="Genomic_DNA"/>
</dbReference>
<organism evidence="2 3">
    <name type="scientific">Carnegiea gigantea</name>
    <dbReference type="NCBI Taxonomy" id="171969"/>
    <lineage>
        <taxon>Eukaryota</taxon>
        <taxon>Viridiplantae</taxon>
        <taxon>Streptophyta</taxon>
        <taxon>Embryophyta</taxon>
        <taxon>Tracheophyta</taxon>
        <taxon>Spermatophyta</taxon>
        <taxon>Magnoliopsida</taxon>
        <taxon>eudicotyledons</taxon>
        <taxon>Gunneridae</taxon>
        <taxon>Pentapetalae</taxon>
        <taxon>Caryophyllales</taxon>
        <taxon>Cactineae</taxon>
        <taxon>Cactaceae</taxon>
        <taxon>Cactoideae</taxon>
        <taxon>Echinocereeae</taxon>
        <taxon>Carnegiea</taxon>
    </lineage>
</organism>
<accession>A0A9Q1KEX9</accession>
<protein>
    <recommendedName>
        <fullName evidence="1">Reverse transcriptase domain-containing protein</fullName>
    </recommendedName>
</protein>
<gene>
    <name evidence="2" type="ORF">Cgig2_023756</name>
</gene>
<dbReference type="Pfam" id="PF00078">
    <property type="entry name" value="RVT_1"/>
    <property type="match status" value="1"/>
</dbReference>
<keyword evidence="3" id="KW-1185">Reference proteome</keyword>
<evidence type="ECO:0000313" key="2">
    <source>
        <dbReference type="EMBL" id="KAJ8441603.1"/>
    </source>
</evidence>
<proteinExistence type="predicted"/>
<evidence type="ECO:0000313" key="3">
    <source>
        <dbReference type="Proteomes" id="UP001153076"/>
    </source>
</evidence>
<dbReference type="OrthoDB" id="1932527at2759"/>